<reference evidence="1 2" key="1">
    <citation type="submission" date="2016-10" db="EMBL/GenBank/DDBJ databases">
        <authorList>
            <person name="de Groot N.N."/>
        </authorList>
    </citation>
    <scope>NUCLEOTIDE SEQUENCE [LARGE SCALE GENOMIC DNA]</scope>
    <source>
        <strain evidence="1 2">Nm1</strain>
    </source>
</reference>
<organism evidence="1 2">
    <name type="scientific">Nitrosomonas halophila</name>
    <dbReference type="NCBI Taxonomy" id="44576"/>
    <lineage>
        <taxon>Bacteria</taxon>
        <taxon>Pseudomonadati</taxon>
        <taxon>Pseudomonadota</taxon>
        <taxon>Betaproteobacteria</taxon>
        <taxon>Nitrosomonadales</taxon>
        <taxon>Nitrosomonadaceae</taxon>
        <taxon>Nitrosomonas</taxon>
    </lineage>
</organism>
<evidence type="ECO:0000313" key="1">
    <source>
        <dbReference type="EMBL" id="SDX41375.1"/>
    </source>
</evidence>
<proteinExistence type="predicted"/>
<dbReference type="Proteomes" id="UP000198640">
    <property type="component" value="Unassembled WGS sequence"/>
</dbReference>
<sequence>MLCLAKQGSAGEITRCGRWLAQSVLCVALAEGREEVQAGTPMAEAGLLALTIRIFDNYMMRQVWL</sequence>
<dbReference type="AlphaFoldDB" id="A0A1H3BHW9"/>
<keyword evidence="2" id="KW-1185">Reference proteome</keyword>
<dbReference type="EMBL" id="FNOY01000001">
    <property type="protein sequence ID" value="SDX41375.1"/>
    <property type="molecule type" value="Genomic_DNA"/>
</dbReference>
<dbReference type="STRING" id="44576.SAMN05421881_100124"/>
<accession>A0A1H3BHW9</accession>
<gene>
    <name evidence="1" type="ORF">SAMN05421881_100124</name>
</gene>
<evidence type="ECO:0000313" key="2">
    <source>
        <dbReference type="Proteomes" id="UP000198640"/>
    </source>
</evidence>
<protein>
    <submittedName>
        <fullName evidence="1">Uncharacterized protein</fullName>
    </submittedName>
</protein>
<name>A0A1H3BHW9_9PROT</name>